<evidence type="ECO:0000313" key="5">
    <source>
        <dbReference type="EMBL" id="SVA09406.1"/>
    </source>
</evidence>
<dbReference type="InterPro" id="IPR015422">
    <property type="entry name" value="PyrdxlP-dep_Trfase_small"/>
</dbReference>
<evidence type="ECO:0000256" key="2">
    <source>
        <dbReference type="ARBA" id="ARBA00022576"/>
    </source>
</evidence>
<dbReference type="InterPro" id="IPR004838">
    <property type="entry name" value="NHTrfase_class1_PyrdxlP-BS"/>
</dbReference>
<protein>
    <recommendedName>
        <fullName evidence="4">Aminotransferase class I/classII large domain-containing protein</fullName>
    </recommendedName>
</protein>
<accession>A0A381SZP5</accession>
<feature type="non-terminal residue" evidence="5">
    <location>
        <position position="1"/>
    </location>
</feature>
<dbReference type="InterPro" id="IPR015424">
    <property type="entry name" value="PyrdxlP-dep_Trfase"/>
</dbReference>
<dbReference type="InterPro" id="IPR015421">
    <property type="entry name" value="PyrdxlP-dep_Trfase_major"/>
</dbReference>
<reference evidence="5" key="1">
    <citation type="submission" date="2018-05" db="EMBL/GenBank/DDBJ databases">
        <authorList>
            <person name="Lanie J.A."/>
            <person name="Ng W.-L."/>
            <person name="Kazmierczak K.M."/>
            <person name="Andrzejewski T.M."/>
            <person name="Davidsen T.M."/>
            <person name="Wayne K.J."/>
            <person name="Tettelin H."/>
            <person name="Glass J.I."/>
            <person name="Rusch D."/>
            <person name="Podicherti R."/>
            <person name="Tsui H.-C.T."/>
            <person name="Winkler M.E."/>
        </authorList>
    </citation>
    <scope>NUCLEOTIDE SEQUENCE</scope>
</reference>
<name>A0A381SZP5_9ZZZZ</name>
<dbReference type="AlphaFoldDB" id="A0A381SZP5"/>
<dbReference type="PANTHER" id="PTHR42832:SF3">
    <property type="entry name" value="L-GLUTAMINE--4-(METHYLSULFANYL)-2-OXOBUTANOATE AMINOTRANSFERASE"/>
    <property type="match status" value="1"/>
</dbReference>
<comment type="cofactor">
    <cofactor evidence="1">
        <name>pyridoxal 5'-phosphate</name>
        <dbReference type="ChEBI" id="CHEBI:597326"/>
    </cofactor>
</comment>
<dbReference type="InterPro" id="IPR004839">
    <property type="entry name" value="Aminotransferase_I/II_large"/>
</dbReference>
<dbReference type="Pfam" id="PF00155">
    <property type="entry name" value="Aminotran_1_2"/>
    <property type="match status" value="1"/>
</dbReference>
<dbReference type="GO" id="GO:0030170">
    <property type="term" value="F:pyridoxal phosphate binding"/>
    <property type="evidence" value="ECO:0007669"/>
    <property type="project" value="InterPro"/>
</dbReference>
<keyword evidence="3" id="KW-0808">Transferase</keyword>
<dbReference type="SUPFAM" id="SSF53383">
    <property type="entry name" value="PLP-dependent transferases"/>
    <property type="match status" value="1"/>
</dbReference>
<organism evidence="5">
    <name type="scientific">marine metagenome</name>
    <dbReference type="NCBI Taxonomy" id="408172"/>
    <lineage>
        <taxon>unclassified sequences</taxon>
        <taxon>metagenomes</taxon>
        <taxon>ecological metagenomes</taxon>
    </lineage>
</organism>
<sequence>VAPGDAGSSGGYVPPPYPYDLLDESRAVAAGLPGGAVDLSIGTPCDPVPTVVAEVLGAATDPARSYPPSAGSADLLAAVCGWFDRRLDVALDPAQVGACIGSKELVVGLPQVLRLRDPSCDTVLYPSISYPSYAMGAELAGCRAVPVPVDADWRLDLSAIDEADAERALGLWVNTPGNPAGALDDLGAVAAWGRERGVPVLSDECYVEFTWDGPPRSVLRYGSEGVLAVHSLSKRSNLAGLRVGYYAGDSELVHYLREVRKHQGFMIPGPAQAAGATALADQAHVEVQAARYHGRLERLVGLLGDLGIGATMPQGGFYLWVAAPDGDAWGLTRRLAETLGIVVSPGEFYGPGGAGHVRIAAVATDDRLDLVAERASRV</sequence>
<dbReference type="PANTHER" id="PTHR42832">
    <property type="entry name" value="AMINO ACID AMINOTRANSFERASE"/>
    <property type="match status" value="1"/>
</dbReference>
<dbReference type="PROSITE" id="PS00105">
    <property type="entry name" value="AA_TRANSFER_CLASS_1"/>
    <property type="match status" value="1"/>
</dbReference>
<feature type="domain" description="Aminotransferase class I/classII large" evidence="4">
    <location>
        <begin position="37"/>
        <end position="373"/>
    </location>
</feature>
<dbReference type="Gene3D" id="3.40.640.10">
    <property type="entry name" value="Type I PLP-dependent aspartate aminotransferase-like (Major domain)"/>
    <property type="match status" value="1"/>
</dbReference>
<evidence type="ECO:0000256" key="1">
    <source>
        <dbReference type="ARBA" id="ARBA00001933"/>
    </source>
</evidence>
<evidence type="ECO:0000256" key="3">
    <source>
        <dbReference type="ARBA" id="ARBA00022679"/>
    </source>
</evidence>
<dbReference type="GO" id="GO:0008483">
    <property type="term" value="F:transaminase activity"/>
    <property type="evidence" value="ECO:0007669"/>
    <property type="project" value="UniProtKB-KW"/>
</dbReference>
<gene>
    <name evidence="5" type="ORF">METZ01_LOCUS62260</name>
</gene>
<evidence type="ECO:0000259" key="4">
    <source>
        <dbReference type="Pfam" id="PF00155"/>
    </source>
</evidence>
<keyword evidence="2" id="KW-0032">Aminotransferase</keyword>
<dbReference type="InterPro" id="IPR050881">
    <property type="entry name" value="LL-DAP_aminotransferase"/>
</dbReference>
<dbReference type="Gene3D" id="3.90.1150.10">
    <property type="entry name" value="Aspartate Aminotransferase, domain 1"/>
    <property type="match status" value="1"/>
</dbReference>
<dbReference type="CDD" id="cd00609">
    <property type="entry name" value="AAT_like"/>
    <property type="match status" value="1"/>
</dbReference>
<dbReference type="EMBL" id="UINC01003807">
    <property type="protein sequence ID" value="SVA09406.1"/>
    <property type="molecule type" value="Genomic_DNA"/>
</dbReference>
<proteinExistence type="predicted"/>